<organism evidence="5 6">
    <name type="scientific">Microbacterium psychrotolerans</name>
    <dbReference type="NCBI Taxonomy" id="3068321"/>
    <lineage>
        <taxon>Bacteria</taxon>
        <taxon>Bacillati</taxon>
        <taxon>Actinomycetota</taxon>
        <taxon>Actinomycetes</taxon>
        <taxon>Micrococcales</taxon>
        <taxon>Microbacteriaceae</taxon>
        <taxon>Microbacterium</taxon>
    </lineage>
</organism>
<gene>
    <name evidence="5" type="ORF">Q9R08_00260</name>
</gene>
<comment type="caution">
    <text evidence="5">The sequence shown here is derived from an EMBL/GenBank/DDBJ whole genome shotgun (WGS) entry which is preliminary data.</text>
</comment>
<dbReference type="SMART" id="SM00642">
    <property type="entry name" value="Aamy"/>
    <property type="match status" value="1"/>
</dbReference>
<dbReference type="Gene3D" id="3.20.20.80">
    <property type="entry name" value="Glycosidases"/>
    <property type="match status" value="1"/>
</dbReference>
<dbReference type="Gene3D" id="3.90.400.10">
    <property type="entry name" value="Oligo-1,6-glucosidase, Domain 2"/>
    <property type="match status" value="1"/>
</dbReference>
<evidence type="ECO:0000313" key="6">
    <source>
        <dbReference type="Proteomes" id="UP001235133"/>
    </source>
</evidence>
<dbReference type="InterPro" id="IPR006047">
    <property type="entry name" value="GH13_cat_dom"/>
</dbReference>
<keyword evidence="5" id="KW-0378">Hydrolase</keyword>
<protein>
    <submittedName>
        <fullName evidence="5">Alpha-amylase family glycosyl hydrolase</fullName>
    </submittedName>
</protein>
<evidence type="ECO:0000256" key="2">
    <source>
        <dbReference type="ARBA" id="ARBA00022676"/>
    </source>
</evidence>
<evidence type="ECO:0000259" key="4">
    <source>
        <dbReference type="SMART" id="SM00642"/>
    </source>
</evidence>
<comment type="similarity">
    <text evidence="1">Belongs to the glycosyl hydrolase 13 family. Sucrose phosphorylase subfamily.</text>
</comment>
<feature type="domain" description="Glycosyl hydrolase family 13 catalytic" evidence="4">
    <location>
        <begin position="7"/>
        <end position="407"/>
    </location>
</feature>
<keyword evidence="2" id="KW-0328">Glycosyltransferase</keyword>
<evidence type="ECO:0000313" key="5">
    <source>
        <dbReference type="EMBL" id="MDQ7876396.1"/>
    </source>
</evidence>
<evidence type="ECO:0000256" key="3">
    <source>
        <dbReference type="ARBA" id="ARBA00022679"/>
    </source>
</evidence>
<dbReference type="InterPro" id="IPR017853">
    <property type="entry name" value="GH"/>
</dbReference>
<reference evidence="5 6" key="1">
    <citation type="submission" date="2023-08" db="EMBL/GenBank/DDBJ databases">
        <title>Microbacterium psychrotolerans sp. nov., a psychrotolerant bacterium isolated from soil in Heilongjiang Province, China.</title>
        <authorList>
            <person name="An P."/>
            <person name="Zhao D."/>
            <person name="Xiang H."/>
        </authorList>
    </citation>
    <scope>NUCLEOTIDE SEQUENCE [LARGE SCALE GENOMIC DNA]</scope>
    <source>
        <strain evidence="5 6">QXD-8</strain>
    </source>
</reference>
<accession>A0ABU0YVP3</accession>
<evidence type="ECO:0000256" key="1">
    <source>
        <dbReference type="ARBA" id="ARBA00008452"/>
    </source>
</evidence>
<keyword evidence="6" id="KW-1185">Reference proteome</keyword>
<dbReference type="Proteomes" id="UP001235133">
    <property type="component" value="Unassembled WGS sequence"/>
</dbReference>
<name>A0ABU0YVP3_9MICO</name>
<sequence>MSGVSLLTYADRLAGDLPGLDRLLSNELSVFTGAHVLPFFTPFDGDDTGFDPIDHTAVDPRLGSWDDIRGIAAAREVTADLIVNHVSNRSAEFEDWLARGTASPHDGMFLTFDRVFPDRASEADITAFYRPRPGLPFTPYRGADGTRRLVWTTFMPSQIDIDVTHPAGLAYLERLADTLAAGGVGTVRLDAVGYAVKTPGTDSFMTPETLDFVAQAAALIRERGMRVLVEVHAHYSQQQAIAPLVDLVYDFALPPLLLHALGTGRSDRLASWLGIRPANAVTVLDTHDGIGVIDAGPSGDRPGLLSHAEMAEVFRHAHDATGGHSSAASVIPAWLTLPHQINATFFSVLGRDTRRMLLARAVQIFLPGEPQFYYVGVLGGEDDTALFARTGQGRDVNRHVYTPDEIRRALATDVTRGQLALAALRRHPVFDGEFSWEAPDDASLLLRWRGSGHEAVLRVRFDDPDFEITLDGAAVSLTG</sequence>
<keyword evidence="3" id="KW-0808">Transferase</keyword>
<dbReference type="PANTHER" id="PTHR38784:SF1">
    <property type="entry name" value="SUCROSE PHOSPHORYLASE"/>
    <property type="match status" value="1"/>
</dbReference>
<dbReference type="SUPFAM" id="SSF51445">
    <property type="entry name" value="(Trans)glycosidases"/>
    <property type="match status" value="1"/>
</dbReference>
<dbReference type="InterPro" id="IPR045857">
    <property type="entry name" value="O16G_dom_2"/>
</dbReference>
<dbReference type="GO" id="GO:0016787">
    <property type="term" value="F:hydrolase activity"/>
    <property type="evidence" value="ECO:0007669"/>
    <property type="project" value="UniProtKB-KW"/>
</dbReference>
<dbReference type="PANTHER" id="PTHR38784">
    <property type="entry name" value="SUCROSE PHOSPHORYLASE"/>
    <property type="match status" value="1"/>
</dbReference>
<dbReference type="RefSeq" id="WP_308865791.1">
    <property type="nucleotide sequence ID" value="NZ_JAVFWO010000001.1"/>
</dbReference>
<dbReference type="EMBL" id="JAVFWO010000001">
    <property type="protein sequence ID" value="MDQ7876396.1"/>
    <property type="molecule type" value="Genomic_DNA"/>
</dbReference>
<proteinExistence type="inferred from homology"/>